<keyword evidence="2" id="KW-0808">Transferase</keyword>
<dbReference type="Gene3D" id="3.30.200.20">
    <property type="entry name" value="Phosphorylase Kinase, domain 1"/>
    <property type="match status" value="1"/>
</dbReference>
<keyword evidence="1" id="KW-0723">Serine/threonine-protein kinase</keyword>
<keyword evidence="7" id="KW-0472">Membrane</keyword>
<evidence type="ECO:0000256" key="2">
    <source>
        <dbReference type="ARBA" id="ARBA00022679"/>
    </source>
</evidence>
<dbReference type="FunFam" id="1.10.510.10:FF:000021">
    <property type="entry name" value="Serine/threonine protein kinase"/>
    <property type="match status" value="1"/>
</dbReference>
<keyword evidence="4" id="KW-0418">Kinase</keyword>
<keyword evidence="7" id="KW-1133">Transmembrane helix</keyword>
<evidence type="ECO:0000256" key="7">
    <source>
        <dbReference type="SAM" id="Phobius"/>
    </source>
</evidence>
<feature type="domain" description="PASTA" evidence="9">
    <location>
        <begin position="434"/>
        <end position="501"/>
    </location>
</feature>
<dbReference type="Gene3D" id="3.30.10.20">
    <property type="match status" value="4"/>
</dbReference>
<dbReference type="PROSITE" id="PS00108">
    <property type="entry name" value="PROTEIN_KINASE_ST"/>
    <property type="match status" value="1"/>
</dbReference>
<evidence type="ECO:0000256" key="3">
    <source>
        <dbReference type="ARBA" id="ARBA00022741"/>
    </source>
</evidence>
<sequence length="632" mass="68154">MSDLTGELIDGRYQLIRQMATGGMASIYEALDTRLDRKVAVKIMHSHLAQDEQFVERFIREAKAAAALSHPNIVAVQDQGWNQNGTPAIFLVMEMIEGHTLREYLNEQGSLSVKDGIKFLLPVMSALSAAHKIGIVHRDIKPENILISKEGRIKIADFGLAKGPLLGGTMTAESSVILGSVSYLSPEQVQRGVADSRSDIYSIGITAFELFTGKKPFEGDAPIQIAYMHVNNRVPKISSVVAGIPEPLDDLIYRATSSNPDERPRDATVFHEELSRINQTLSPKENQLSLELDIPIEPMRPKPTRKSLRSKVKELTQSIPTPAPRETTEEVRKRKKASKRVRRNRKIALAMAVIVGIVGWYVLVGPGSRVVVPSTVGASQTEVSAALDPLGLTSMVIEKQFSEEIPEGHVIQSIPEGGGRIDQGGTVKLVISKGAERFILPAVAGLTPEAAQNLIGKLPLVIAPLAEEFSTTVPKGYVIDSNPPTGEKVKRGTSIIIRVSKGIEQIALTSYVGKSSDQALNELQDAGFVVTSTYAYSETRLAGEVVSQKPAGGGTADKGAKVALVISKGTAYAYIPNLFSIDEAKAVQALKDLDLKVVVKKIGKKSVKKVTNVSPKVGTKVKRGSTVTITVG</sequence>
<dbReference type="Gene3D" id="1.10.510.10">
    <property type="entry name" value="Transferase(Phosphotransferase) domain 1"/>
    <property type="match status" value="1"/>
</dbReference>
<dbReference type="Pfam" id="PF00069">
    <property type="entry name" value="Pkinase"/>
    <property type="match status" value="1"/>
</dbReference>
<evidence type="ECO:0000259" key="9">
    <source>
        <dbReference type="PROSITE" id="PS51178"/>
    </source>
</evidence>
<keyword evidence="7" id="KW-0812">Transmembrane</keyword>
<dbReference type="PANTHER" id="PTHR43289:SF34">
    <property type="entry name" value="SERINE_THREONINE-PROTEIN KINASE YBDM-RELATED"/>
    <property type="match status" value="1"/>
</dbReference>
<dbReference type="Pfam" id="PF03793">
    <property type="entry name" value="PASTA"/>
    <property type="match status" value="4"/>
</dbReference>
<keyword evidence="3" id="KW-0547">Nucleotide-binding</keyword>
<evidence type="ECO:0000313" key="10">
    <source>
        <dbReference type="EMBL" id="CAB4791932.1"/>
    </source>
</evidence>
<accession>A0A6J6X562</accession>
<dbReference type="InterPro" id="IPR005543">
    <property type="entry name" value="PASTA_dom"/>
</dbReference>
<dbReference type="InterPro" id="IPR000719">
    <property type="entry name" value="Prot_kinase_dom"/>
</dbReference>
<keyword evidence="5" id="KW-0067">ATP-binding</keyword>
<name>A0A6J6X562_9ZZZZ</name>
<feature type="domain" description="PASTA" evidence="9">
    <location>
        <begin position="569"/>
        <end position="632"/>
    </location>
</feature>
<dbReference type="FunFam" id="3.30.200.20:FF:000035">
    <property type="entry name" value="Serine/threonine protein kinase Stk1"/>
    <property type="match status" value="1"/>
</dbReference>
<evidence type="ECO:0000256" key="6">
    <source>
        <dbReference type="SAM" id="MobiDB-lite"/>
    </source>
</evidence>
<evidence type="ECO:0000256" key="4">
    <source>
        <dbReference type="ARBA" id="ARBA00022777"/>
    </source>
</evidence>
<dbReference type="NCBIfam" id="NF033483">
    <property type="entry name" value="PknB_PASTA_kin"/>
    <property type="match status" value="1"/>
</dbReference>
<evidence type="ECO:0000256" key="1">
    <source>
        <dbReference type="ARBA" id="ARBA00022527"/>
    </source>
</evidence>
<dbReference type="InterPro" id="IPR008271">
    <property type="entry name" value="Ser/Thr_kinase_AS"/>
</dbReference>
<organism evidence="10">
    <name type="scientific">freshwater metagenome</name>
    <dbReference type="NCBI Taxonomy" id="449393"/>
    <lineage>
        <taxon>unclassified sequences</taxon>
        <taxon>metagenomes</taxon>
        <taxon>ecological metagenomes</taxon>
    </lineage>
</organism>
<feature type="region of interest" description="Disordered" evidence="6">
    <location>
        <begin position="299"/>
        <end position="338"/>
    </location>
</feature>
<reference evidence="10" key="1">
    <citation type="submission" date="2020-05" db="EMBL/GenBank/DDBJ databases">
        <authorList>
            <person name="Chiriac C."/>
            <person name="Salcher M."/>
            <person name="Ghai R."/>
            <person name="Kavagutti S V."/>
        </authorList>
    </citation>
    <scope>NUCLEOTIDE SEQUENCE</scope>
</reference>
<feature type="domain" description="PASTA" evidence="9">
    <location>
        <begin position="502"/>
        <end position="568"/>
    </location>
</feature>
<dbReference type="SMART" id="SM00220">
    <property type="entry name" value="S_TKc"/>
    <property type="match status" value="1"/>
</dbReference>
<evidence type="ECO:0000256" key="5">
    <source>
        <dbReference type="ARBA" id="ARBA00022840"/>
    </source>
</evidence>
<dbReference type="SMART" id="SM00740">
    <property type="entry name" value="PASTA"/>
    <property type="match status" value="4"/>
</dbReference>
<dbReference type="AlphaFoldDB" id="A0A6J6X562"/>
<dbReference type="GO" id="GO:0005524">
    <property type="term" value="F:ATP binding"/>
    <property type="evidence" value="ECO:0007669"/>
    <property type="project" value="UniProtKB-KW"/>
</dbReference>
<dbReference type="PANTHER" id="PTHR43289">
    <property type="entry name" value="MITOGEN-ACTIVATED PROTEIN KINASE KINASE KINASE 20-RELATED"/>
    <property type="match status" value="1"/>
</dbReference>
<dbReference type="EMBL" id="CAFAAF010000096">
    <property type="protein sequence ID" value="CAB4791932.1"/>
    <property type="molecule type" value="Genomic_DNA"/>
</dbReference>
<protein>
    <submittedName>
        <fullName evidence="10">Unannotated protein</fullName>
    </submittedName>
</protein>
<feature type="transmembrane region" description="Helical" evidence="7">
    <location>
        <begin position="347"/>
        <end position="364"/>
    </location>
</feature>
<dbReference type="GO" id="GO:0004674">
    <property type="term" value="F:protein serine/threonine kinase activity"/>
    <property type="evidence" value="ECO:0007669"/>
    <property type="project" value="UniProtKB-KW"/>
</dbReference>
<dbReference type="PROSITE" id="PS50011">
    <property type="entry name" value="PROTEIN_KINASE_DOM"/>
    <property type="match status" value="1"/>
</dbReference>
<feature type="domain" description="PASTA" evidence="9">
    <location>
        <begin position="367"/>
        <end position="433"/>
    </location>
</feature>
<dbReference type="PROSITE" id="PS51178">
    <property type="entry name" value="PASTA"/>
    <property type="match status" value="4"/>
</dbReference>
<feature type="domain" description="Protein kinase" evidence="8">
    <location>
        <begin position="13"/>
        <end position="274"/>
    </location>
</feature>
<dbReference type="CDD" id="cd14014">
    <property type="entry name" value="STKc_PknB_like"/>
    <property type="match status" value="1"/>
</dbReference>
<dbReference type="CDD" id="cd06577">
    <property type="entry name" value="PASTA_pknB"/>
    <property type="match status" value="3"/>
</dbReference>
<proteinExistence type="predicted"/>
<dbReference type="InterPro" id="IPR011009">
    <property type="entry name" value="Kinase-like_dom_sf"/>
</dbReference>
<dbReference type="SUPFAM" id="SSF56112">
    <property type="entry name" value="Protein kinase-like (PK-like)"/>
    <property type="match status" value="1"/>
</dbReference>
<gene>
    <name evidence="10" type="ORF">UFOPK2978_00650</name>
</gene>
<evidence type="ECO:0000259" key="8">
    <source>
        <dbReference type="PROSITE" id="PS50011"/>
    </source>
</evidence>